<protein>
    <submittedName>
        <fullName evidence="1">Uncharacterized protein</fullName>
    </submittedName>
</protein>
<evidence type="ECO:0000313" key="2">
    <source>
        <dbReference type="Proteomes" id="UP001321477"/>
    </source>
</evidence>
<name>A0ABM8H363_9MICO</name>
<gene>
    <name evidence="1" type="ORF">GCM10025870_23010</name>
</gene>
<dbReference type="RefSeq" id="WP_234659951.1">
    <property type="nucleotide sequence ID" value="NZ_AP027734.1"/>
</dbReference>
<reference evidence="2" key="1">
    <citation type="journal article" date="2019" name="Int. J. Syst. Evol. Microbiol.">
        <title>The Global Catalogue of Microorganisms (GCM) 10K type strain sequencing project: providing services to taxonomists for standard genome sequencing and annotation.</title>
        <authorList>
            <consortium name="The Broad Institute Genomics Platform"/>
            <consortium name="The Broad Institute Genome Sequencing Center for Infectious Disease"/>
            <person name="Wu L."/>
            <person name="Ma J."/>
        </authorList>
    </citation>
    <scope>NUCLEOTIDE SEQUENCE [LARGE SCALE GENOMIC DNA]</scope>
    <source>
        <strain evidence="2">NBRC 109019</strain>
    </source>
</reference>
<accession>A0ABM8H363</accession>
<evidence type="ECO:0000313" key="1">
    <source>
        <dbReference type="EMBL" id="BDZ55228.1"/>
    </source>
</evidence>
<sequence>MKTFPDPVDDLPSESSELPPIGEWWPMLERPLQSEVLEDVSAPLRRVVVRRIFDLCEIEREIPLRPVRLTENERAYLAGWTHSIRW</sequence>
<dbReference type="Proteomes" id="UP001321477">
    <property type="component" value="Chromosome"/>
</dbReference>
<organism evidence="1 2">
    <name type="scientific">Agromyces marinus</name>
    <dbReference type="NCBI Taxonomy" id="1389020"/>
    <lineage>
        <taxon>Bacteria</taxon>
        <taxon>Bacillati</taxon>
        <taxon>Actinomycetota</taxon>
        <taxon>Actinomycetes</taxon>
        <taxon>Micrococcales</taxon>
        <taxon>Microbacteriaceae</taxon>
        <taxon>Agromyces</taxon>
    </lineage>
</organism>
<dbReference type="EMBL" id="AP027734">
    <property type="protein sequence ID" value="BDZ55228.1"/>
    <property type="molecule type" value="Genomic_DNA"/>
</dbReference>
<keyword evidence="2" id="KW-1185">Reference proteome</keyword>
<proteinExistence type="predicted"/>